<accession>C6VT90</accession>
<gene>
    <name evidence="13" type="ordered locus">Dfer_5260</name>
</gene>
<feature type="signal peptide" evidence="10">
    <location>
        <begin position="1"/>
        <end position="29"/>
    </location>
</feature>
<keyword evidence="5 9" id="KW-0798">TonB box</keyword>
<protein>
    <submittedName>
        <fullName evidence="13">TonB-dependent receptor plug</fullName>
    </submittedName>
</protein>
<evidence type="ECO:0000256" key="8">
    <source>
        <dbReference type="PROSITE-ProRule" id="PRU01360"/>
    </source>
</evidence>
<dbReference type="STRING" id="471854.Dfer_5260"/>
<dbReference type="InterPro" id="IPR039426">
    <property type="entry name" value="TonB-dep_rcpt-like"/>
</dbReference>
<dbReference type="HOGENOM" id="CLU_004317_0_2_10"/>
<organism evidence="13 14">
    <name type="scientific">Dyadobacter fermentans (strain ATCC 700827 / DSM 18053 / CIP 107007 / KCTC 52180 / NS114)</name>
    <dbReference type="NCBI Taxonomy" id="471854"/>
    <lineage>
        <taxon>Bacteria</taxon>
        <taxon>Pseudomonadati</taxon>
        <taxon>Bacteroidota</taxon>
        <taxon>Cytophagia</taxon>
        <taxon>Cytophagales</taxon>
        <taxon>Spirosomataceae</taxon>
        <taxon>Dyadobacter</taxon>
    </lineage>
</organism>
<dbReference type="FunFam" id="2.170.130.10:FF:000003">
    <property type="entry name" value="SusC/RagA family TonB-linked outer membrane protein"/>
    <property type="match status" value="1"/>
</dbReference>
<evidence type="ECO:0000256" key="3">
    <source>
        <dbReference type="ARBA" id="ARBA00022452"/>
    </source>
</evidence>
<dbReference type="AlphaFoldDB" id="C6VT90"/>
<evidence type="ECO:0000313" key="13">
    <source>
        <dbReference type="EMBL" id="ACT96454.1"/>
    </source>
</evidence>
<reference evidence="13 14" key="1">
    <citation type="journal article" date="2009" name="Stand. Genomic Sci.">
        <title>Complete genome sequence of Dyadobacter fermentans type strain (NS114).</title>
        <authorList>
            <person name="Lang E."/>
            <person name="Lapidus A."/>
            <person name="Chertkov O."/>
            <person name="Brettin T."/>
            <person name="Detter J.C."/>
            <person name="Han C."/>
            <person name="Copeland A."/>
            <person name="Glavina Del Rio T."/>
            <person name="Nolan M."/>
            <person name="Chen F."/>
            <person name="Lucas S."/>
            <person name="Tice H."/>
            <person name="Cheng J.F."/>
            <person name="Land M."/>
            <person name="Hauser L."/>
            <person name="Chang Y.J."/>
            <person name="Jeffries C.D."/>
            <person name="Kopitz M."/>
            <person name="Bruce D."/>
            <person name="Goodwin L."/>
            <person name="Pitluck S."/>
            <person name="Ovchinnikova G."/>
            <person name="Pati A."/>
            <person name="Ivanova N."/>
            <person name="Mavrommatis K."/>
            <person name="Chen A."/>
            <person name="Palaniappan K."/>
            <person name="Chain P."/>
            <person name="Bristow J."/>
            <person name="Eisen J.A."/>
            <person name="Markowitz V."/>
            <person name="Hugenholtz P."/>
            <person name="Goker M."/>
            <person name="Rohde M."/>
            <person name="Kyrpides N.C."/>
            <person name="Klenk H.P."/>
        </authorList>
    </citation>
    <scope>NUCLEOTIDE SEQUENCE [LARGE SCALE GENOMIC DNA]</scope>
    <source>
        <strain evidence="14">ATCC 700827 / DSM 18053 / CIP 107007 / KCTC 52180 / NS114</strain>
    </source>
</reference>
<keyword evidence="13" id="KW-0675">Receptor</keyword>
<dbReference type="KEGG" id="dfe:Dfer_5260"/>
<dbReference type="InterPro" id="IPR023996">
    <property type="entry name" value="TonB-dep_OMP_SusC/RagA"/>
</dbReference>
<dbReference type="InterPro" id="IPR012910">
    <property type="entry name" value="Plug_dom"/>
</dbReference>
<sequence length="1060" mass="114694">MKQEKLYQLRIAVFLLIALCLGQTARVEAQTSKEIKGVVLDSLSQTALPGVSVVLKGTTSVGTTTDANGAYSLALPTDASALVFSFVGYASQEITIGNSSNINVNLRPDSQALNEIVVTGYSSQRKQDITGSVSVVDMKALKSVPAGSAVQALQGQAAGVNVISSGVPGASSNIFIRGVTSFGNTQPLVIVDGIQADLNNISADDIESVQVLKDAGAAAIYGVRGANGVIVVTTKKGKSGQPTVTYDGYVGVQRPLQGNPFDLLNSEDYMKVVNIANPNNSLFRNGMPDYLYAGPGVAGVAKEGDPAVDPSKYFLDPINTSKNYLIQKVNKQGTDWFHELFKPAIMTNHNLAVSGGNEKASYLFSLGYIHQKGTLIETYLKRYSARINTEYRISKRIKVGENVNIFHVDNPGFGNQSEFGTLSAVYKMMPIVPVYDIRGNFGGTFAGPDLGSNQNPVAQQKRTLNNRNSSWNIVGNAYAEVEILKNLTARTSFGVNINNPYSQSFNYTQYDNKQGNSSPNSYSESASYNNMITWTNTLGYNRQFGKHSLQVLLGSESIKSMGRSVGGASQRFFSTEFDYLILGNGTSGVTNFSNAYVNSLFSIFSRVDYAFQDKYLIGATIRRDGSSRFGSRSRYGTFPSVSLGWRLSGEEFMKSVNWLNDLKLRASYGVLGSQNNVAPENAYTLFGGGYGNAYYDITGSSNSVKQGFIQTRIGNPNASWEENVVTNIGLDATILNNSLDFSFEYYKKSINGLLFTQPLPATVGGAAAPVVNIGDIQNKGFDVALTYRGRVGNGLQYSIGTNITAYKNLVVDIPSPGYFDGVSQQGMGTLVRNKQGEEVSSFFGYEVIKLFNSDQEVAEAPAQTGAAPGRFRYRDVNGDGVITPEDRTMLGSPNPDFTYGLNLGLNFKGFDFSAIFYGSQGAEIVNTIRSYTHFYAGYIGNKSNALLNAWTPENTNTTVPKIETGATLSTSGALNSYFIEDGSYLRLRSLILGYTIKPGILQKIKVSKLRLYAQAANLFTITKYSGLDPELGGSSSSFGVDYGNYPNNQQNFLFGVNLSF</sequence>
<evidence type="ECO:0000259" key="12">
    <source>
        <dbReference type="Pfam" id="PF07715"/>
    </source>
</evidence>
<dbReference type="NCBIfam" id="TIGR04056">
    <property type="entry name" value="OMP_RagA_SusC"/>
    <property type="match status" value="1"/>
</dbReference>
<dbReference type="Gene3D" id="2.40.170.20">
    <property type="entry name" value="TonB-dependent receptor, beta-barrel domain"/>
    <property type="match status" value="1"/>
</dbReference>
<comment type="similarity">
    <text evidence="8 9">Belongs to the TonB-dependent receptor family.</text>
</comment>
<evidence type="ECO:0000256" key="9">
    <source>
        <dbReference type="RuleBase" id="RU003357"/>
    </source>
</evidence>
<keyword evidence="4 8" id="KW-0812">Transmembrane</keyword>
<dbReference type="Pfam" id="PF13715">
    <property type="entry name" value="CarbopepD_reg_2"/>
    <property type="match status" value="1"/>
</dbReference>
<dbReference type="GO" id="GO:0009279">
    <property type="term" value="C:cell outer membrane"/>
    <property type="evidence" value="ECO:0007669"/>
    <property type="project" value="UniProtKB-SubCell"/>
</dbReference>
<dbReference type="InterPro" id="IPR023997">
    <property type="entry name" value="TonB-dep_OMP_SusC/RagA_CS"/>
</dbReference>
<evidence type="ECO:0000256" key="4">
    <source>
        <dbReference type="ARBA" id="ARBA00022692"/>
    </source>
</evidence>
<dbReference type="InterPro" id="IPR008969">
    <property type="entry name" value="CarboxyPept-like_regulatory"/>
</dbReference>
<dbReference type="InterPro" id="IPR000531">
    <property type="entry name" value="Beta-barrel_TonB"/>
</dbReference>
<keyword evidence="6 8" id="KW-0472">Membrane</keyword>
<evidence type="ECO:0000259" key="11">
    <source>
        <dbReference type="Pfam" id="PF00593"/>
    </source>
</evidence>
<evidence type="ECO:0000256" key="5">
    <source>
        <dbReference type="ARBA" id="ARBA00023077"/>
    </source>
</evidence>
<dbReference type="Gene3D" id="2.60.40.1120">
    <property type="entry name" value="Carboxypeptidase-like, regulatory domain"/>
    <property type="match status" value="1"/>
</dbReference>
<keyword evidence="3 8" id="KW-1134">Transmembrane beta strand</keyword>
<keyword evidence="10" id="KW-0732">Signal</keyword>
<dbReference type="Pfam" id="PF00593">
    <property type="entry name" value="TonB_dep_Rec_b-barrel"/>
    <property type="match status" value="1"/>
</dbReference>
<comment type="subcellular location">
    <subcellularLocation>
        <location evidence="1 8">Cell outer membrane</location>
        <topology evidence="1 8">Multi-pass membrane protein</topology>
    </subcellularLocation>
</comment>
<dbReference type="OrthoDB" id="9768177at2"/>
<name>C6VT90_DYAFD</name>
<dbReference type="EMBL" id="CP001619">
    <property type="protein sequence ID" value="ACT96454.1"/>
    <property type="molecule type" value="Genomic_DNA"/>
</dbReference>
<dbReference type="SUPFAM" id="SSF49464">
    <property type="entry name" value="Carboxypeptidase regulatory domain-like"/>
    <property type="match status" value="1"/>
</dbReference>
<dbReference type="PROSITE" id="PS52016">
    <property type="entry name" value="TONB_DEPENDENT_REC_3"/>
    <property type="match status" value="1"/>
</dbReference>
<dbReference type="Proteomes" id="UP000002011">
    <property type="component" value="Chromosome"/>
</dbReference>
<evidence type="ECO:0000313" key="14">
    <source>
        <dbReference type="Proteomes" id="UP000002011"/>
    </source>
</evidence>
<evidence type="ECO:0000256" key="6">
    <source>
        <dbReference type="ARBA" id="ARBA00023136"/>
    </source>
</evidence>
<feature type="domain" description="TonB-dependent receptor-like beta-barrel" evidence="11">
    <location>
        <begin position="438"/>
        <end position="1018"/>
    </location>
</feature>
<proteinExistence type="inferred from homology"/>
<feature type="chain" id="PRO_5002971723" evidence="10">
    <location>
        <begin position="30"/>
        <end position="1060"/>
    </location>
</feature>
<feature type="domain" description="TonB-dependent receptor plug" evidence="12">
    <location>
        <begin position="126"/>
        <end position="229"/>
    </location>
</feature>
<dbReference type="Gene3D" id="2.170.130.10">
    <property type="entry name" value="TonB-dependent receptor, plug domain"/>
    <property type="match status" value="1"/>
</dbReference>
<evidence type="ECO:0000256" key="2">
    <source>
        <dbReference type="ARBA" id="ARBA00022448"/>
    </source>
</evidence>
<dbReference type="InterPro" id="IPR036942">
    <property type="entry name" value="Beta-barrel_TonB_sf"/>
</dbReference>
<keyword evidence="2 8" id="KW-0813">Transport</keyword>
<dbReference type="RefSeq" id="WP_015814695.1">
    <property type="nucleotide sequence ID" value="NC_013037.1"/>
</dbReference>
<dbReference type="InterPro" id="IPR037066">
    <property type="entry name" value="Plug_dom_sf"/>
</dbReference>
<evidence type="ECO:0000256" key="1">
    <source>
        <dbReference type="ARBA" id="ARBA00004571"/>
    </source>
</evidence>
<dbReference type="NCBIfam" id="TIGR04057">
    <property type="entry name" value="SusC_RagA_signa"/>
    <property type="match status" value="1"/>
</dbReference>
<evidence type="ECO:0000256" key="7">
    <source>
        <dbReference type="ARBA" id="ARBA00023237"/>
    </source>
</evidence>
<dbReference type="SUPFAM" id="SSF56935">
    <property type="entry name" value="Porins"/>
    <property type="match status" value="1"/>
</dbReference>
<keyword evidence="14" id="KW-1185">Reference proteome</keyword>
<dbReference type="Pfam" id="PF07715">
    <property type="entry name" value="Plug"/>
    <property type="match status" value="1"/>
</dbReference>
<evidence type="ECO:0000256" key="10">
    <source>
        <dbReference type="SAM" id="SignalP"/>
    </source>
</evidence>
<dbReference type="eggNOG" id="COG4206">
    <property type="taxonomic scope" value="Bacteria"/>
</dbReference>
<keyword evidence="7 8" id="KW-0998">Cell outer membrane</keyword>